<gene>
    <name evidence="2" type="ORF">ACH49W_15110</name>
</gene>
<dbReference type="Pfam" id="PF13474">
    <property type="entry name" value="SnoaL_3"/>
    <property type="match status" value="1"/>
</dbReference>
<keyword evidence="3" id="KW-1185">Reference proteome</keyword>
<name>A0ABW7X0X6_9NOCA</name>
<evidence type="ECO:0000313" key="3">
    <source>
        <dbReference type="Proteomes" id="UP001611415"/>
    </source>
</evidence>
<protein>
    <submittedName>
        <fullName evidence="2">YybH family protein</fullName>
    </submittedName>
</protein>
<dbReference type="RefSeq" id="WP_397092817.1">
    <property type="nucleotide sequence ID" value="NZ_JBIRYO010000008.1"/>
</dbReference>
<evidence type="ECO:0000313" key="2">
    <source>
        <dbReference type="EMBL" id="MFI2474703.1"/>
    </source>
</evidence>
<comment type="caution">
    <text evidence="2">The sequence shown here is derived from an EMBL/GenBank/DDBJ whole genome shotgun (WGS) entry which is preliminary data.</text>
</comment>
<dbReference type="Proteomes" id="UP001611415">
    <property type="component" value="Unassembled WGS sequence"/>
</dbReference>
<accession>A0ABW7X0X6</accession>
<dbReference type="SUPFAM" id="SSF54427">
    <property type="entry name" value="NTF2-like"/>
    <property type="match status" value="1"/>
</dbReference>
<feature type="domain" description="SnoaL-like" evidence="1">
    <location>
        <begin position="25"/>
        <end position="142"/>
    </location>
</feature>
<dbReference type="InterPro" id="IPR032710">
    <property type="entry name" value="NTF2-like_dom_sf"/>
</dbReference>
<organism evidence="2 3">
    <name type="scientific">Nocardia xishanensis</name>
    <dbReference type="NCBI Taxonomy" id="238964"/>
    <lineage>
        <taxon>Bacteria</taxon>
        <taxon>Bacillati</taxon>
        <taxon>Actinomycetota</taxon>
        <taxon>Actinomycetes</taxon>
        <taxon>Mycobacteriales</taxon>
        <taxon>Nocardiaceae</taxon>
        <taxon>Nocardia</taxon>
    </lineage>
</organism>
<sequence>MDIPSDFQSHADRIEADDAELRRQIDKVVEGLRAKDLEALKQLYTTDIVSFDVEPPLQHVGIAAKLQNWAKVFLFFETVTYEVRDLTFTVDGNVAFGHAFARLRGTLKNGAATSGMWVRVTYGMRKIDNTWLIAHDQVSVPLDIASGKGVVDLEP</sequence>
<evidence type="ECO:0000259" key="1">
    <source>
        <dbReference type="Pfam" id="PF13474"/>
    </source>
</evidence>
<reference evidence="2 3" key="1">
    <citation type="submission" date="2024-10" db="EMBL/GenBank/DDBJ databases">
        <title>The Natural Products Discovery Center: Release of the First 8490 Sequenced Strains for Exploring Actinobacteria Biosynthetic Diversity.</title>
        <authorList>
            <person name="Kalkreuter E."/>
            <person name="Kautsar S.A."/>
            <person name="Yang D."/>
            <person name="Bader C.D."/>
            <person name="Teijaro C.N."/>
            <person name="Fluegel L."/>
            <person name="Davis C.M."/>
            <person name="Simpson J.R."/>
            <person name="Lauterbach L."/>
            <person name="Steele A.D."/>
            <person name="Gui C."/>
            <person name="Meng S."/>
            <person name="Li G."/>
            <person name="Viehrig K."/>
            <person name="Ye F."/>
            <person name="Su P."/>
            <person name="Kiefer A.F."/>
            <person name="Nichols A."/>
            <person name="Cepeda A.J."/>
            <person name="Yan W."/>
            <person name="Fan B."/>
            <person name="Jiang Y."/>
            <person name="Adhikari A."/>
            <person name="Zheng C.-J."/>
            <person name="Schuster L."/>
            <person name="Cowan T.M."/>
            <person name="Smanski M.J."/>
            <person name="Chevrette M.G."/>
            <person name="De Carvalho L.P.S."/>
            <person name="Shen B."/>
        </authorList>
    </citation>
    <scope>NUCLEOTIDE SEQUENCE [LARGE SCALE GENOMIC DNA]</scope>
    <source>
        <strain evidence="2 3">NPDC019275</strain>
    </source>
</reference>
<dbReference type="EMBL" id="JBIRYO010000008">
    <property type="protein sequence ID" value="MFI2474703.1"/>
    <property type="molecule type" value="Genomic_DNA"/>
</dbReference>
<dbReference type="InterPro" id="IPR037401">
    <property type="entry name" value="SnoaL-like"/>
</dbReference>
<dbReference type="Gene3D" id="3.10.450.50">
    <property type="match status" value="1"/>
</dbReference>
<proteinExistence type="predicted"/>